<dbReference type="EMBL" id="MN740152">
    <property type="protein sequence ID" value="QHT89901.1"/>
    <property type="molecule type" value="Genomic_DNA"/>
</dbReference>
<evidence type="ECO:0000313" key="3">
    <source>
        <dbReference type="EMBL" id="QHT89901.1"/>
    </source>
</evidence>
<dbReference type="SUPFAM" id="SSF48371">
    <property type="entry name" value="ARM repeat"/>
    <property type="match status" value="1"/>
</dbReference>
<dbReference type="InterPro" id="IPR016024">
    <property type="entry name" value="ARM-type_fold"/>
</dbReference>
<feature type="domain" description="MIF4G" evidence="2">
    <location>
        <begin position="149"/>
        <end position="285"/>
    </location>
</feature>
<organism evidence="3">
    <name type="scientific">viral metagenome</name>
    <dbReference type="NCBI Taxonomy" id="1070528"/>
    <lineage>
        <taxon>unclassified sequences</taxon>
        <taxon>metagenomes</taxon>
        <taxon>organismal metagenomes</taxon>
    </lineage>
</organism>
<protein>
    <recommendedName>
        <fullName evidence="2">MIF4G domain-containing protein</fullName>
    </recommendedName>
</protein>
<accession>A0A6C0IA47</accession>
<evidence type="ECO:0000259" key="2">
    <source>
        <dbReference type="Pfam" id="PF02854"/>
    </source>
</evidence>
<feature type="compositionally biased region" description="Low complexity" evidence="1">
    <location>
        <begin position="104"/>
        <end position="116"/>
    </location>
</feature>
<dbReference type="PANTHER" id="PTHR23253">
    <property type="entry name" value="EUKARYOTIC TRANSLATION INITIATION FACTOR 4 GAMMA"/>
    <property type="match status" value="1"/>
</dbReference>
<dbReference type="AlphaFoldDB" id="A0A6C0IA47"/>
<dbReference type="InterPro" id="IPR003890">
    <property type="entry name" value="MIF4G-like_typ-3"/>
</dbReference>
<sequence>MSAIKKLEKTSMSGEGVILPSLLSSILSLRAGVNRSKVPDEILQCVNSIKVRTNNEGWKRVAQSGGMVRPGSQSWRNSGTSLNSINSTNSGGGSGGGFRPNNYSASGSSSGSSSGSTLNNTQSGPPKKYASRFKNSETKVDDKILNTIINGKLNKFSPANYNEIKGFLEQILDSGETSFVKDFMSLVFKKAAAEEIFCPHYARLIAELAKSYESLKTEMAILHKAFLEIFEEVEESECSDYDAFVERNKQKQYRLGYSQFIAELAHREILDSDTIIHTLATLLEQIRIHGKKDGCNKIIEEFCDCILRMSKVFKDCNGVYIIELKQKVVAATLANITEVTSFSTNEYPSISKKAKFSLMDVIDILR</sequence>
<dbReference type="GO" id="GO:0003723">
    <property type="term" value="F:RNA binding"/>
    <property type="evidence" value="ECO:0007669"/>
    <property type="project" value="InterPro"/>
</dbReference>
<dbReference type="Gene3D" id="1.25.40.180">
    <property type="match status" value="1"/>
</dbReference>
<evidence type="ECO:0000256" key="1">
    <source>
        <dbReference type="SAM" id="MobiDB-lite"/>
    </source>
</evidence>
<feature type="region of interest" description="Disordered" evidence="1">
    <location>
        <begin position="60"/>
        <end position="133"/>
    </location>
</feature>
<name>A0A6C0IA47_9ZZZZ</name>
<proteinExistence type="predicted"/>
<reference evidence="3" key="1">
    <citation type="journal article" date="2020" name="Nature">
        <title>Giant virus diversity and host interactions through global metagenomics.</title>
        <authorList>
            <person name="Schulz F."/>
            <person name="Roux S."/>
            <person name="Paez-Espino D."/>
            <person name="Jungbluth S."/>
            <person name="Walsh D.A."/>
            <person name="Denef V.J."/>
            <person name="McMahon K.D."/>
            <person name="Konstantinidis K.T."/>
            <person name="Eloe-Fadrosh E.A."/>
            <person name="Kyrpides N.C."/>
            <person name="Woyke T."/>
        </authorList>
    </citation>
    <scope>NUCLEOTIDE SEQUENCE</scope>
    <source>
        <strain evidence="3">GVMAG-M-3300023184-62</strain>
    </source>
</reference>
<feature type="compositionally biased region" description="Low complexity" evidence="1">
    <location>
        <begin position="77"/>
        <end position="89"/>
    </location>
</feature>
<dbReference type="Pfam" id="PF02854">
    <property type="entry name" value="MIF4G"/>
    <property type="match status" value="1"/>
</dbReference>